<dbReference type="EMBL" id="FO082049">
    <property type="protein sequence ID" value="CCE84093.1"/>
    <property type="molecule type" value="Genomic_DNA"/>
</dbReference>
<dbReference type="Proteomes" id="UP000005222">
    <property type="component" value="Chromosome K"/>
</dbReference>
<sequence>MPPDYTSSKCSLVWVNTRVPRHTAQGVIHGGMYGAHRCKMIGLRLSKRSRNGEEPSGDASHRVRKSAWVPSHGSPSTSRRCSPQTITY</sequence>
<accession>G8Y9H9</accession>
<evidence type="ECO:0000313" key="3">
    <source>
        <dbReference type="EMBL" id="CCE85124.1"/>
    </source>
</evidence>
<name>G8Y9H9_PICSO</name>
<feature type="region of interest" description="Disordered" evidence="1">
    <location>
        <begin position="46"/>
        <end position="88"/>
    </location>
</feature>
<feature type="compositionally biased region" description="Polar residues" evidence="1">
    <location>
        <begin position="73"/>
        <end position="88"/>
    </location>
</feature>
<evidence type="ECO:0000313" key="2">
    <source>
        <dbReference type="EMBL" id="CCE84093.1"/>
    </source>
</evidence>
<protein>
    <submittedName>
        <fullName evidence="2">Piso0_004696 protein</fullName>
    </submittedName>
</protein>
<reference evidence="4" key="2">
    <citation type="journal article" date="2012" name="G3 (Bethesda)">
        <title>Pichia sorbitophila, an interspecies yeast hybrid reveals early steps of genome resolution following polyploidization.</title>
        <authorList>
            <person name="Leh Louis V."/>
            <person name="Despons L."/>
            <person name="Friedrich A."/>
            <person name="Martin T."/>
            <person name="Durrens P."/>
            <person name="Casaregola S."/>
            <person name="Neuveglise C."/>
            <person name="Fairhead C."/>
            <person name="Marck C."/>
            <person name="Cruz J.A."/>
            <person name="Straub M.L."/>
            <person name="Kugler V."/>
            <person name="Sacerdot C."/>
            <person name="Uzunov Z."/>
            <person name="Thierry A."/>
            <person name="Weiss S."/>
            <person name="Bleykasten C."/>
            <person name="De Montigny J."/>
            <person name="Jacques N."/>
            <person name="Jung P."/>
            <person name="Lemaire M."/>
            <person name="Mallet S."/>
            <person name="Morel G."/>
            <person name="Richard G.F."/>
            <person name="Sarkar A."/>
            <person name="Savel G."/>
            <person name="Schacherer J."/>
            <person name="Seret M.L."/>
            <person name="Talla E."/>
            <person name="Samson G."/>
            <person name="Jubin C."/>
            <person name="Poulain J."/>
            <person name="Vacherie B."/>
            <person name="Barbe V."/>
            <person name="Pelletier E."/>
            <person name="Sherman D.J."/>
            <person name="Westhof E."/>
            <person name="Weissenbach J."/>
            <person name="Baret P.V."/>
            <person name="Wincker P."/>
            <person name="Gaillardin C."/>
            <person name="Dujon B."/>
            <person name="Souciet J.L."/>
        </authorList>
    </citation>
    <scope>NUCLEOTIDE SEQUENCE [LARGE SCALE GENOMIC DNA]</scope>
    <source>
        <strain evidence="4">ATCC MYA-4447 / BCRC 22081 / CBS 7064 / NBRC 10061 / NRRL Y-12695</strain>
    </source>
</reference>
<gene>
    <name evidence="2" type="primary">Piso0_004696</name>
    <name evidence="2" type="ORF">GNLVRS01_PISO0K22560g</name>
    <name evidence="3" type="ORF">GNLVRS01_PISO0L22561g</name>
</gene>
<reference evidence="2" key="1">
    <citation type="submission" date="2011-10" db="EMBL/GenBank/DDBJ databases">
        <authorList>
            <person name="Genoscope - CEA"/>
        </authorList>
    </citation>
    <scope>NUCLEOTIDE SEQUENCE</scope>
</reference>
<proteinExistence type="predicted"/>
<dbReference type="AlphaFoldDB" id="G8Y9H9"/>
<organism evidence="2 4">
    <name type="scientific">Pichia sorbitophila (strain ATCC MYA-4447 / BCRC 22081 / CBS 7064 / NBRC 10061 / NRRL Y-12695)</name>
    <name type="common">Hybrid yeast</name>
    <dbReference type="NCBI Taxonomy" id="559304"/>
    <lineage>
        <taxon>Eukaryota</taxon>
        <taxon>Fungi</taxon>
        <taxon>Dikarya</taxon>
        <taxon>Ascomycota</taxon>
        <taxon>Saccharomycotina</taxon>
        <taxon>Pichiomycetes</taxon>
        <taxon>Debaryomycetaceae</taxon>
        <taxon>Millerozyma</taxon>
    </lineage>
</organism>
<dbReference type="InParanoid" id="G8Y9H9"/>
<dbReference type="EMBL" id="FO082048">
    <property type="protein sequence ID" value="CCE85124.1"/>
    <property type="molecule type" value="Genomic_DNA"/>
</dbReference>
<dbReference type="HOGENOM" id="CLU_2469862_0_0_1"/>
<keyword evidence="4" id="KW-1185">Reference proteome</keyword>
<evidence type="ECO:0000313" key="4">
    <source>
        <dbReference type="Proteomes" id="UP000005222"/>
    </source>
</evidence>
<evidence type="ECO:0000256" key="1">
    <source>
        <dbReference type="SAM" id="MobiDB-lite"/>
    </source>
</evidence>
<dbReference type="Proteomes" id="UP000005222">
    <property type="component" value="Chromosome L"/>
</dbReference>